<dbReference type="SMART" id="SM00343">
    <property type="entry name" value="ZnF_C2HC"/>
    <property type="match status" value="1"/>
</dbReference>
<name>A0A8X6F395_TRICU</name>
<evidence type="ECO:0000256" key="2">
    <source>
        <dbReference type="PROSITE-ProRule" id="PRU00047"/>
    </source>
</evidence>
<dbReference type="InterPro" id="IPR000504">
    <property type="entry name" value="RRM_dom"/>
</dbReference>
<dbReference type="SMART" id="SM00360">
    <property type="entry name" value="RRM"/>
    <property type="match status" value="1"/>
</dbReference>
<evidence type="ECO:0000256" key="3">
    <source>
        <dbReference type="PROSITE-ProRule" id="PRU00176"/>
    </source>
</evidence>
<dbReference type="PANTHER" id="PTHR23147">
    <property type="entry name" value="SERINE/ARGININE RICH SPLICING FACTOR"/>
    <property type="match status" value="1"/>
</dbReference>
<accession>A0A8X6F395</accession>
<dbReference type="SUPFAM" id="SSF54928">
    <property type="entry name" value="RNA-binding domain, RBD"/>
    <property type="match status" value="1"/>
</dbReference>
<dbReference type="EMBL" id="BMAO01000651">
    <property type="protein sequence ID" value="GFQ68324.1"/>
    <property type="molecule type" value="Genomic_DNA"/>
</dbReference>
<dbReference type="OrthoDB" id="5970at2759"/>
<dbReference type="PROSITE" id="PS50102">
    <property type="entry name" value="RRM"/>
    <property type="match status" value="1"/>
</dbReference>
<evidence type="ECO:0000259" key="6">
    <source>
        <dbReference type="PROSITE" id="PS50158"/>
    </source>
</evidence>
<keyword evidence="2" id="KW-0863">Zinc-finger</keyword>
<evidence type="ECO:0000313" key="7">
    <source>
        <dbReference type="EMBL" id="GFQ68324.1"/>
    </source>
</evidence>
<keyword evidence="1 3" id="KW-0694">RNA-binding</keyword>
<gene>
    <name evidence="7" type="primary">SRSF7</name>
    <name evidence="7" type="ORF">TNCT_586592</name>
</gene>
<keyword evidence="2" id="KW-0479">Metal-binding</keyword>
<evidence type="ECO:0000256" key="4">
    <source>
        <dbReference type="SAM" id="MobiDB-lite"/>
    </source>
</evidence>
<dbReference type="Gene3D" id="3.30.70.330">
    <property type="match status" value="1"/>
</dbReference>
<dbReference type="InterPro" id="IPR035979">
    <property type="entry name" value="RBD_domain_sf"/>
</dbReference>
<dbReference type="CDD" id="cd12646">
    <property type="entry name" value="RRM_SRSF7"/>
    <property type="match status" value="1"/>
</dbReference>
<dbReference type="Pfam" id="PF00076">
    <property type="entry name" value="RRM_1"/>
    <property type="match status" value="1"/>
</dbReference>
<evidence type="ECO:0000259" key="5">
    <source>
        <dbReference type="PROSITE" id="PS50102"/>
    </source>
</evidence>
<dbReference type="AlphaFoldDB" id="A0A8X6F395"/>
<dbReference type="Pfam" id="PF00098">
    <property type="entry name" value="zf-CCHC"/>
    <property type="match status" value="1"/>
</dbReference>
<feature type="domain" description="CCHC-type" evidence="6">
    <location>
        <begin position="168"/>
        <end position="184"/>
    </location>
</feature>
<dbReference type="InterPro" id="IPR034651">
    <property type="entry name" value="SRSF7_RRM"/>
</dbReference>
<dbReference type="InterPro" id="IPR012677">
    <property type="entry name" value="Nucleotide-bd_a/b_plait_sf"/>
</dbReference>
<dbReference type="GO" id="GO:0008270">
    <property type="term" value="F:zinc ion binding"/>
    <property type="evidence" value="ECO:0007669"/>
    <property type="project" value="UniProtKB-KW"/>
</dbReference>
<sequence length="279" mass="32545">MARFFWLQKLVFESFGLSMLRKSFQRGNGRRVESVTEHLNQRYFVLFSLSQFNRRYFQDWKKMSSRYRDSGCPPDCKVYVGDLGNCGTKHEIEDAFSYYGPLRNVWVARNPPGFAFVEFEDSRDARDAVRGLDGKLICGRRVRVELSTGRSRSSFRGPPPRPFHPDDRCYDCGERGHYARDCKRVSKWPKLLDSLKNNCSGYALQNSRSRRSRSRSRGAEASPHPEEEPDSELLIPHQNANYPFPHYIPEHNEILYQYISPASFLVVQCILDSVFVRMF</sequence>
<keyword evidence="8" id="KW-1185">Reference proteome</keyword>
<evidence type="ECO:0008006" key="9">
    <source>
        <dbReference type="Google" id="ProtNLM"/>
    </source>
</evidence>
<dbReference type="InterPro" id="IPR050907">
    <property type="entry name" value="SRSF"/>
</dbReference>
<evidence type="ECO:0000313" key="8">
    <source>
        <dbReference type="Proteomes" id="UP000887116"/>
    </source>
</evidence>
<dbReference type="PROSITE" id="PS50158">
    <property type="entry name" value="ZF_CCHC"/>
    <property type="match status" value="1"/>
</dbReference>
<dbReference type="FunFam" id="3.30.70.330:FF:000078">
    <property type="entry name" value="serine/arginine-rich splicing factor 7 isoform X1"/>
    <property type="match status" value="1"/>
</dbReference>
<keyword evidence="2" id="KW-0862">Zinc</keyword>
<feature type="domain" description="RRM" evidence="5">
    <location>
        <begin position="76"/>
        <end position="149"/>
    </location>
</feature>
<proteinExistence type="predicted"/>
<dbReference type="GO" id="GO:0003723">
    <property type="term" value="F:RNA binding"/>
    <property type="evidence" value="ECO:0007669"/>
    <property type="project" value="UniProtKB-UniRule"/>
</dbReference>
<organism evidence="7 8">
    <name type="scientific">Trichonephila clavata</name>
    <name type="common">Joro spider</name>
    <name type="synonym">Nephila clavata</name>
    <dbReference type="NCBI Taxonomy" id="2740835"/>
    <lineage>
        <taxon>Eukaryota</taxon>
        <taxon>Metazoa</taxon>
        <taxon>Ecdysozoa</taxon>
        <taxon>Arthropoda</taxon>
        <taxon>Chelicerata</taxon>
        <taxon>Arachnida</taxon>
        <taxon>Araneae</taxon>
        <taxon>Araneomorphae</taxon>
        <taxon>Entelegynae</taxon>
        <taxon>Araneoidea</taxon>
        <taxon>Nephilidae</taxon>
        <taxon>Trichonephila</taxon>
    </lineage>
</organism>
<dbReference type="Gene3D" id="4.10.60.10">
    <property type="entry name" value="Zinc finger, CCHC-type"/>
    <property type="match status" value="1"/>
</dbReference>
<dbReference type="Proteomes" id="UP000887116">
    <property type="component" value="Unassembled WGS sequence"/>
</dbReference>
<comment type="caution">
    <text evidence="7">The sequence shown here is derived from an EMBL/GenBank/DDBJ whole genome shotgun (WGS) entry which is preliminary data.</text>
</comment>
<dbReference type="InterPro" id="IPR001878">
    <property type="entry name" value="Znf_CCHC"/>
</dbReference>
<protein>
    <recommendedName>
        <fullName evidence="9">Serine/arginine-rich splicing factor 7</fullName>
    </recommendedName>
</protein>
<feature type="region of interest" description="Disordered" evidence="4">
    <location>
        <begin position="205"/>
        <end position="233"/>
    </location>
</feature>
<reference evidence="7" key="1">
    <citation type="submission" date="2020-07" db="EMBL/GenBank/DDBJ databases">
        <title>Multicomponent nature underlies the extraordinary mechanical properties of spider dragline silk.</title>
        <authorList>
            <person name="Kono N."/>
            <person name="Nakamura H."/>
            <person name="Mori M."/>
            <person name="Yoshida Y."/>
            <person name="Ohtoshi R."/>
            <person name="Malay A.D."/>
            <person name="Moran D.A.P."/>
            <person name="Tomita M."/>
            <person name="Numata K."/>
            <person name="Arakawa K."/>
        </authorList>
    </citation>
    <scope>NUCLEOTIDE SEQUENCE</scope>
</reference>
<evidence type="ECO:0000256" key="1">
    <source>
        <dbReference type="ARBA" id="ARBA00022884"/>
    </source>
</evidence>